<proteinExistence type="predicted"/>
<protein>
    <submittedName>
        <fullName evidence="1">Uncharacterized protein</fullName>
    </submittedName>
</protein>
<gene>
    <name evidence="1" type="ORF">IDF_04</name>
</gene>
<keyword evidence="2" id="KW-1185">Reference proteome</keyword>
<organism evidence="1 2">
    <name type="scientific">Enterococcus phage Idefix</name>
    <dbReference type="NCBI Taxonomy" id="2017580"/>
    <lineage>
        <taxon>Viruses</taxon>
        <taxon>Duplodnaviria</taxon>
        <taxon>Heunggongvirae</taxon>
        <taxon>Uroviricota</taxon>
        <taxon>Caudoviricetes</taxon>
        <taxon>Rountreeviridae</taxon>
        <taxon>Sarlesvirinae</taxon>
        <taxon>Copernicusvirus</taxon>
        <taxon>Copernicusvirus Idefix</taxon>
    </lineage>
</organism>
<sequence>MNLEEETKEIGVYCIEYEIKEKYFKDEIELYEFFQRNYNKFILRILEINNGFLVTYREEYINEIKK</sequence>
<dbReference type="Proteomes" id="UP000276869">
    <property type="component" value="Segment"/>
</dbReference>
<reference evidence="2" key="1">
    <citation type="submission" date="2023-12" db="EMBL/GenBank/DDBJ databases">
        <authorList>
            <person name="Petit M.-A."/>
            <person name="Lossouarn J."/>
        </authorList>
    </citation>
    <scope>NUCLEOTIDE SEQUENCE [LARGE SCALE GENOMIC DNA]</scope>
</reference>
<name>A0A1M4NDL9_9CAUD</name>
<accession>A0A1M4NDL9</accession>
<evidence type="ECO:0000313" key="1">
    <source>
        <dbReference type="EMBL" id="SEI30452.1"/>
    </source>
</evidence>
<dbReference type="EMBL" id="LT630001">
    <property type="protein sequence ID" value="SEI30452.1"/>
    <property type="molecule type" value="Genomic_DNA"/>
</dbReference>
<evidence type="ECO:0000313" key="2">
    <source>
        <dbReference type="Proteomes" id="UP000276869"/>
    </source>
</evidence>